<dbReference type="Proteomes" id="UP000050525">
    <property type="component" value="Unassembled WGS sequence"/>
</dbReference>
<accession>A0A151P4F0</accession>
<reference evidence="1 2" key="1">
    <citation type="journal article" date="2012" name="Genome Biol.">
        <title>Sequencing three crocodilian genomes to illuminate the evolution of archosaurs and amniotes.</title>
        <authorList>
            <person name="St John J.A."/>
            <person name="Braun E.L."/>
            <person name="Isberg S.R."/>
            <person name="Miles L.G."/>
            <person name="Chong A.Y."/>
            <person name="Gongora J."/>
            <person name="Dalzell P."/>
            <person name="Moran C."/>
            <person name="Bed'hom B."/>
            <person name="Abzhanov A."/>
            <person name="Burgess S.C."/>
            <person name="Cooksey A.M."/>
            <person name="Castoe T.A."/>
            <person name="Crawford N.G."/>
            <person name="Densmore L.D."/>
            <person name="Drew J.C."/>
            <person name="Edwards S.V."/>
            <person name="Faircloth B.C."/>
            <person name="Fujita M.K."/>
            <person name="Greenwold M.J."/>
            <person name="Hoffmann F.G."/>
            <person name="Howard J.M."/>
            <person name="Iguchi T."/>
            <person name="Janes D.E."/>
            <person name="Khan S.Y."/>
            <person name="Kohno S."/>
            <person name="de Koning A.J."/>
            <person name="Lance S.L."/>
            <person name="McCarthy F.M."/>
            <person name="McCormack J.E."/>
            <person name="Merchant M.E."/>
            <person name="Peterson D.G."/>
            <person name="Pollock D.D."/>
            <person name="Pourmand N."/>
            <person name="Raney B.J."/>
            <person name="Roessler K.A."/>
            <person name="Sanford J.R."/>
            <person name="Sawyer R.H."/>
            <person name="Schmidt C.J."/>
            <person name="Triplett E.W."/>
            <person name="Tuberville T.D."/>
            <person name="Venegas-Anaya M."/>
            <person name="Howard J.T."/>
            <person name="Jarvis E.D."/>
            <person name="Guillette L.J.Jr."/>
            <person name="Glenn T.C."/>
            <person name="Green R.E."/>
            <person name="Ray D.A."/>
        </authorList>
    </citation>
    <scope>NUCLEOTIDE SEQUENCE [LARGE SCALE GENOMIC DNA]</scope>
    <source>
        <strain evidence="1">KSC_2009_1</strain>
    </source>
</reference>
<protein>
    <submittedName>
        <fullName evidence="1">Uncharacterized protein</fullName>
    </submittedName>
</protein>
<evidence type="ECO:0000313" key="1">
    <source>
        <dbReference type="EMBL" id="KYO43850.1"/>
    </source>
</evidence>
<sequence length="67" mass="7759">MCEAVSGNLPGIRDKYHALLSKQTVNRESIVWKDQQVRMRLFCTMQHQVPVFTLPRLKSTELPGLDF</sequence>
<keyword evidence="2" id="KW-1185">Reference proteome</keyword>
<organism evidence="1 2">
    <name type="scientific">Alligator mississippiensis</name>
    <name type="common">American alligator</name>
    <dbReference type="NCBI Taxonomy" id="8496"/>
    <lineage>
        <taxon>Eukaryota</taxon>
        <taxon>Metazoa</taxon>
        <taxon>Chordata</taxon>
        <taxon>Craniata</taxon>
        <taxon>Vertebrata</taxon>
        <taxon>Euteleostomi</taxon>
        <taxon>Archelosauria</taxon>
        <taxon>Archosauria</taxon>
        <taxon>Crocodylia</taxon>
        <taxon>Alligatoridae</taxon>
        <taxon>Alligatorinae</taxon>
        <taxon>Alligator</taxon>
    </lineage>
</organism>
<proteinExistence type="predicted"/>
<dbReference type="EMBL" id="AKHW03001051">
    <property type="protein sequence ID" value="KYO43850.1"/>
    <property type="molecule type" value="Genomic_DNA"/>
</dbReference>
<gene>
    <name evidence="1" type="ORF">Y1Q_0009978</name>
</gene>
<comment type="caution">
    <text evidence="1">The sequence shown here is derived from an EMBL/GenBank/DDBJ whole genome shotgun (WGS) entry which is preliminary data.</text>
</comment>
<name>A0A151P4F0_ALLMI</name>
<dbReference type="AlphaFoldDB" id="A0A151P4F0"/>
<evidence type="ECO:0000313" key="2">
    <source>
        <dbReference type="Proteomes" id="UP000050525"/>
    </source>
</evidence>